<evidence type="ECO:0000259" key="10">
    <source>
        <dbReference type="PROSITE" id="PS50262"/>
    </source>
</evidence>
<dbReference type="Pfam" id="PF00001">
    <property type="entry name" value="7tm_1"/>
    <property type="match status" value="2"/>
</dbReference>
<name>A0A8W8NYA9_MAGGI</name>
<dbReference type="GO" id="GO:0004930">
    <property type="term" value="F:G protein-coupled receptor activity"/>
    <property type="evidence" value="ECO:0007669"/>
    <property type="project" value="UniProtKB-KW"/>
</dbReference>
<feature type="transmembrane region" description="Helical" evidence="9">
    <location>
        <begin position="493"/>
        <end position="517"/>
    </location>
</feature>
<keyword evidence="2 9" id="KW-0812">Transmembrane</keyword>
<dbReference type="AlphaFoldDB" id="A0A8W8NYA9"/>
<evidence type="ECO:0000313" key="11">
    <source>
        <dbReference type="EnsemblMetazoa" id="G9228.1:cds"/>
    </source>
</evidence>
<dbReference type="PANTHER" id="PTHR24243:SF208">
    <property type="entry name" value="PYROKININ-1 RECEPTOR"/>
    <property type="match status" value="1"/>
</dbReference>
<dbReference type="PRINTS" id="PR00237">
    <property type="entry name" value="GPCRRHODOPSN"/>
</dbReference>
<keyword evidence="6" id="KW-0675">Receptor</keyword>
<feature type="transmembrane region" description="Helical" evidence="9">
    <location>
        <begin position="458"/>
        <end position="481"/>
    </location>
</feature>
<evidence type="ECO:0000313" key="12">
    <source>
        <dbReference type="Proteomes" id="UP000005408"/>
    </source>
</evidence>
<keyword evidence="12" id="KW-1185">Reference proteome</keyword>
<dbReference type="EnsemblMetazoa" id="G9228.1">
    <property type="protein sequence ID" value="G9228.1:cds"/>
    <property type="gene ID" value="G9228"/>
</dbReference>
<feature type="transmembrane region" description="Helical" evidence="9">
    <location>
        <begin position="98"/>
        <end position="122"/>
    </location>
</feature>
<keyword evidence="3 9" id="KW-1133">Transmembrane helix</keyword>
<keyword evidence="4" id="KW-0297">G-protein coupled receptor</keyword>
<dbReference type="Gene3D" id="1.20.1070.10">
    <property type="entry name" value="Rhodopsin 7-helix transmembrane proteins"/>
    <property type="match status" value="2"/>
</dbReference>
<comment type="subcellular location">
    <subcellularLocation>
        <location evidence="1">Membrane</location>
        <topology evidence="1">Multi-pass membrane protein</topology>
    </subcellularLocation>
</comment>
<evidence type="ECO:0000256" key="8">
    <source>
        <dbReference type="SAM" id="MobiDB-lite"/>
    </source>
</evidence>
<organism evidence="11 12">
    <name type="scientific">Magallana gigas</name>
    <name type="common">Pacific oyster</name>
    <name type="synonym">Crassostrea gigas</name>
    <dbReference type="NCBI Taxonomy" id="29159"/>
    <lineage>
        <taxon>Eukaryota</taxon>
        <taxon>Metazoa</taxon>
        <taxon>Spiralia</taxon>
        <taxon>Lophotrochozoa</taxon>
        <taxon>Mollusca</taxon>
        <taxon>Bivalvia</taxon>
        <taxon>Autobranchia</taxon>
        <taxon>Pteriomorphia</taxon>
        <taxon>Ostreida</taxon>
        <taxon>Ostreoidea</taxon>
        <taxon>Ostreidae</taxon>
        <taxon>Magallana</taxon>
    </lineage>
</organism>
<dbReference type="InterPro" id="IPR000276">
    <property type="entry name" value="GPCR_Rhodpsn"/>
</dbReference>
<feature type="transmembrane region" description="Helical" evidence="9">
    <location>
        <begin position="424"/>
        <end position="446"/>
    </location>
</feature>
<evidence type="ECO:0000256" key="7">
    <source>
        <dbReference type="ARBA" id="ARBA00023224"/>
    </source>
</evidence>
<keyword evidence="5 9" id="KW-0472">Membrane</keyword>
<feature type="transmembrane region" description="Helical" evidence="9">
    <location>
        <begin position="222"/>
        <end position="245"/>
    </location>
</feature>
<dbReference type="CDD" id="cd00637">
    <property type="entry name" value="7tm_classA_rhodopsin-like"/>
    <property type="match status" value="2"/>
</dbReference>
<feature type="region of interest" description="Disordered" evidence="8">
    <location>
        <begin position="745"/>
        <end position="794"/>
    </location>
</feature>
<dbReference type="PROSITE" id="PS50262">
    <property type="entry name" value="G_PROTEIN_RECEP_F1_2"/>
    <property type="match status" value="2"/>
</dbReference>
<dbReference type="SUPFAM" id="SSF81321">
    <property type="entry name" value="Family A G protein-coupled receptor-like"/>
    <property type="match status" value="2"/>
</dbReference>
<keyword evidence="7" id="KW-0807">Transducer</keyword>
<feature type="transmembrane region" description="Helical" evidence="9">
    <location>
        <begin position="31"/>
        <end position="54"/>
    </location>
</feature>
<dbReference type="GO" id="GO:0016020">
    <property type="term" value="C:membrane"/>
    <property type="evidence" value="ECO:0007669"/>
    <property type="project" value="UniProtKB-SubCell"/>
</dbReference>
<evidence type="ECO:0000256" key="5">
    <source>
        <dbReference type="ARBA" id="ARBA00023136"/>
    </source>
</evidence>
<proteinExistence type="predicted"/>
<dbReference type="InterPro" id="IPR017452">
    <property type="entry name" value="GPCR_Rhodpsn_7TM"/>
</dbReference>
<accession>A0A8W8NYA9</accession>
<reference evidence="11" key="1">
    <citation type="submission" date="2022-08" db="UniProtKB">
        <authorList>
            <consortium name="EnsemblMetazoa"/>
        </authorList>
    </citation>
    <scope>IDENTIFICATION</scope>
    <source>
        <strain evidence="11">05x7-T-G4-1.051#20</strain>
    </source>
</reference>
<evidence type="ECO:0000256" key="1">
    <source>
        <dbReference type="ARBA" id="ARBA00004141"/>
    </source>
</evidence>
<feature type="domain" description="G-protein coupled receptors family 1 profile" evidence="10">
    <location>
        <begin position="436"/>
        <end position="566"/>
    </location>
</feature>
<evidence type="ECO:0000256" key="3">
    <source>
        <dbReference type="ARBA" id="ARBA00022989"/>
    </source>
</evidence>
<feature type="domain" description="G-protein coupled receptors family 1 profile" evidence="10">
    <location>
        <begin position="44"/>
        <end position="237"/>
    </location>
</feature>
<sequence length="802" mass="89252">MDFSNGTVPVTMFPNSTVAIRDVYQVPDFEFVIVVSISILGLIGNLATILKIALDKKLHTLTFLAISSLAISDFIYLFTSIIYELHLFFKLRSIRPSVLGFIILLLATNSSCDVVFLFFLRYALIVHPLKCRQYLTNSLVISVSFALWGYSAVFLILSTLFTPLLVIFDTYDTSRVVPIGVLMWTTVVFILPVTVIMILHCLKIRRLRSSTVNPAISRKMSWIISIICVLYGAFSVCSIERIHIIRKIAELMMKFYCLIILAVCLNLADGIVREYYMDGPSTCGQTIIIYNDIINLAARSPISTPNPRRVCTTYLRSGYTDSYYYIKVEWTATIKDCAFSLTIYEGSTPSGAPIKSFRCLGDQENSGVVEVRNSTITVQRDQGSDFVQPHNTFNLSISTFRNQYAATEVSGGTSKGTSKLPTGVIMGFVIVLGLIGNLATILKIALDKKLHTPTFLAISSLAISEFIYLFTSIVYQLQLFFQLNSIPLSVSAFINGLSGINSTCDVVFLFFLRYALIVHPLKCRQYLTNSLVISVSLALWGYSIVFLILSLFVSLLIAELMMKFYCLIILTVCLNYADGIVREYYMDGPSTCGQTIIIYNDIINLAARSPISTPNPRRVCTTYLRSGYTDSYYYIKVEWTATIKDCAFSLTIYEGSTPSGAPIKSFRCLGDQENSGVVEVRNSTITVQRDQGSDFVQPHNTFNLSISTFRNQSAATEVSGGTSKGTSKLPTGVIMGFVIEHVEYSKRKSQSPRHAGQMHTKPGPQSPKPGNHDRPNPIRRKQAHAGSGVVKSLANLKIKRIR</sequence>
<evidence type="ECO:0000256" key="2">
    <source>
        <dbReference type="ARBA" id="ARBA00022692"/>
    </source>
</evidence>
<evidence type="ECO:0000256" key="9">
    <source>
        <dbReference type="SAM" id="Phobius"/>
    </source>
</evidence>
<dbReference type="Proteomes" id="UP000005408">
    <property type="component" value="Unassembled WGS sequence"/>
</dbReference>
<feature type="transmembrane region" description="Helical" evidence="9">
    <location>
        <begin position="134"/>
        <end position="161"/>
    </location>
</feature>
<protein>
    <recommendedName>
        <fullName evidence="10">G-protein coupled receptors family 1 profile domain-containing protein</fullName>
    </recommendedName>
</protein>
<dbReference type="PANTHER" id="PTHR24243">
    <property type="entry name" value="G-PROTEIN COUPLED RECEPTOR"/>
    <property type="match status" value="1"/>
</dbReference>
<evidence type="ECO:0000256" key="6">
    <source>
        <dbReference type="ARBA" id="ARBA00023170"/>
    </source>
</evidence>
<feature type="transmembrane region" description="Helical" evidence="9">
    <location>
        <begin position="61"/>
        <end position="83"/>
    </location>
</feature>
<feature type="transmembrane region" description="Helical" evidence="9">
    <location>
        <begin position="537"/>
        <end position="557"/>
    </location>
</feature>
<feature type="transmembrane region" description="Helical" evidence="9">
    <location>
        <begin position="181"/>
        <end position="202"/>
    </location>
</feature>
<evidence type="ECO:0000256" key="4">
    <source>
        <dbReference type="ARBA" id="ARBA00023040"/>
    </source>
</evidence>